<dbReference type="EC" id="3.6.3.30" evidence="1"/>
<dbReference type="GO" id="GO:0005524">
    <property type="term" value="F:ATP binding"/>
    <property type="evidence" value="ECO:0007669"/>
    <property type="project" value="UniProtKB-KW"/>
</dbReference>
<keyword evidence="1" id="KW-0547">Nucleotide-binding</keyword>
<dbReference type="GO" id="GO:0016787">
    <property type="term" value="F:hydrolase activity"/>
    <property type="evidence" value="ECO:0007669"/>
    <property type="project" value="UniProtKB-KW"/>
</dbReference>
<dbReference type="GeneID" id="96228709"/>
<proteinExistence type="predicted"/>
<sequence length="218" mass="25486">MYPLLVENMTDEEAYIQNLNIEVNSKEVCFFMCGENFGRILFEIFCGYRKPKTDEIFVCNKDWLDLDENSRSLLNRRLFGIAAEEFPLIEFMTIEENISMPSLLDGDKTNIEELVKAFDIGYLLQKYPSDLNHREEMRCICARAFSGGRKVVVIFDLFKRMQEQSKAELAILTYHAAKSLGISALYISEDLDENYGAYDFIYKYRPEKKEFSIIDFRA</sequence>
<protein>
    <submittedName>
        <fullName evidence="1">Fe(3+) ions import ATP-binding protein FbpC 2</fullName>
        <ecNumber evidence="1">3.6.3.30</ecNumber>
    </submittedName>
</protein>
<dbReference type="RefSeq" id="WP_055056073.1">
    <property type="nucleotide sequence ID" value="NZ_CZAY01000009.1"/>
</dbReference>
<evidence type="ECO:0000313" key="2">
    <source>
        <dbReference type="Proteomes" id="UP000095485"/>
    </source>
</evidence>
<name>A0A174PAJ6_9FIRM</name>
<dbReference type="OrthoDB" id="1971915at2"/>
<accession>A0A174PAJ6</accession>
<dbReference type="AlphaFoldDB" id="A0A174PAJ6"/>
<dbReference type="EMBL" id="CZAY01000009">
    <property type="protein sequence ID" value="CUP55415.1"/>
    <property type="molecule type" value="Genomic_DNA"/>
</dbReference>
<evidence type="ECO:0000313" key="1">
    <source>
        <dbReference type="EMBL" id="CUP55415.1"/>
    </source>
</evidence>
<organism evidence="1 2">
    <name type="scientific">Dorea longicatena</name>
    <dbReference type="NCBI Taxonomy" id="88431"/>
    <lineage>
        <taxon>Bacteria</taxon>
        <taxon>Bacillati</taxon>
        <taxon>Bacillota</taxon>
        <taxon>Clostridia</taxon>
        <taxon>Lachnospirales</taxon>
        <taxon>Lachnospiraceae</taxon>
        <taxon>Dorea</taxon>
    </lineage>
</organism>
<dbReference type="Gene3D" id="3.40.50.300">
    <property type="entry name" value="P-loop containing nucleotide triphosphate hydrolases"/>
    <property type="match status" value="1"/>
</dbReference>
<gene>
    <name evidence="1" type="primary">fbpC2_2</name>
    <name evidence="1" type="ORF">ERS852526_01412</name>
</gene>
<keyword evidence="1" id="KW-0067">ATP-binding</keyword>
<dbReference type="InterPro" id="IPR027417">
    <property type="entry name" value="P-loop_NTPase"/>
</dbReference>
<dbReference type="SUPFAM" id="SSF52540">
    <property type="entry name" value="P-loop containing nucleoside triphosphate hydrolases"/>
    <property type="match status" value="1"/>
</dbReference>
<dbReference type="Proteomes" id="UP000095485">
    <property type="component" value="Unassembled WGS sequence"/>
</dbReference>
<keyword evidence="1" id="KW-0378">Hydrolase</keyword>
<reference evidence="1 2" key="1">
    <citation type="submission" date="2015-09" db="EMBL/GenBank/DDBJ databases">
        <authorList>
            <consortium name="Pathogen Informatics"/>
        </authorList>
    </citation>
    <scope>NUCLEOTIDE SEQUENCE [LARGE SCALE GENOMIC DNA]</scope>
    <source>
        <strain evidence="1 2">2789STDY5834914</strain>
    </source>
</reference>